<dbReference type="EMBL" id="KZ821452">
    <property type="protein sequence ID" value="PYH36799.1"/>
    <property type="molecule type" value="Genomic_DNA"/>
</dbReference>
<dbReference type="GeneID" id="37121227"/>
<gene>
    <name evidence="2" type="ORF">BO87DRAFT_231777</name>
</gene>
<keyword evidence="3" id="KW-1185">Reference proteome</keyword>
<sequence length="97" mass="10603">MLAVSLVSLLRSPVECVSMVDFWRTGGSRPSPASLQGARRTVGENTEGKVFPLSQLYPTLPVGRLKTLANESRLKDPIQGLLTGSLRKESSRIRACY</sequence>
<feature type="signal peptide" evidence="1">
    <location>
        <begin position="1"/>
        <end position="16"/>
    </location>
</feature>
<reference evidence="2" key="1">
    <citation type="submission" date="2016-12" db="EMBL/GenBank/DDBJ databases">
        <title>The genomes of Aspergillus section Nigri reveals drivers in fungal speciation.</title>
        <authorList>
            <consortium name="DOE Joint Genome Institute"/>
            <person name="Vesth T.C."/>
            <person name="Nybo J."/>
            <person name="Theobald S."/>
            <person name="Brandl J."/>
            <person name="Frisvad J.C."/>
            <person name="Nielsen K.F."/>
            <person name="Lyhne E.K."/>
            <person name="Kogle M.E."/>
            <person name="Kuo A."/>
            <person name="Riley R."/>
            <person name="Clum A."/>
            <person name="Nolan M."/>
            <person name="Lipzen A."/>
            <person name="Salamov A."/>
            <person name="Henrissat B."/>
            <person name="Wiebenga A."/>
            <person name="De Vries R.P."/>
            <person name="Grigoriev I.V."/>
            <person name="Mortensen U.H."/>
            <person name="Andersen M.R."/>
            <person name="Baker S.E."/>
        </authorList>
    </citation>
    <scope>NUCLEOTIDE SEQUENCE [LARGE SCALE GENOMIC DNA]</scope>
    <source>
        <strain evidence="2">CBS 115656</strain>
    </source>
</reference>
<name>A0A318YQW9_ASPNB</name>
<feature type="chain" id="PRO_5016349624" description="Secreted protein" evidence="1">
    <location>
        <begin position="17"/>
        <end position="97"/>
    </location>
</feature>
<dbReference type="Proteomes" id="UP000247647">
    <property type="component" value="Unassembled WGS sequence"/>
</dbReference>
<keyword evidence="1" id="KW-0732">Signal</keyword>
<dbReference type="AlphaFoldDB" id="A0A318YQW9"/>
<dbReference type="RefSeq" id="XP_025482277.1">
    <property type="nucleotide sequence ID" value="XM_025618771.1"/>
</dbReference>
<evidence type="ECO:0008006" key="4">
    <source>
        <dbReference type="Google" id="ProtNLM"/>
    </source>
</evidence>
<organism evidence="2 3">
    <name type="scientific">Aspergillus neoniger (strain CBS 115656)</name>
    <dbReference type="NCBI Taxonomy" id="1448310"/>
    <lineage>
        <taxon>Eukaryota</taxon>
        <taxon>Fungi</taxon>
        <taxon>Dikarya</taxon>
        <taxon>Ascomycota</taxon>
        <taxon>Pezizomycotina</taxon>
        <taxon>Eurotiomycetes</taxon>
        <taxon>Eurotiomycetidae</taxon>
        <taxon>Eurotiales</taxon>
        <taxon>Aspergillaceae</taxon>
        <taxon>Aspergillus</taxon>
        <taxon>Aspergillus subgen. Circumdati</taxon>
    </lineage>
</organism>
<evidence type="ECO:0000313" key="3">
    <source>
        <dbReference type="Proteomes" id="UP000247647"/>
    </source>
</evidence>
<protein>
    <recommendedName>
        <fullName evidence="4">Secreted protein</fullName>
    </recommendedName>
</protein>
<evidence type="ECO:0000313" key="2">
    <source>
        <dbReference type="EMBL" id="PYH36799.1"/>
    </source>
</evidence>
<evidence type="ECO:0000256" key="1">
    <source>
        <dbReference type="SAM" id="SignalP"/>
    </source>
</evidence>
<accession>A0A318YQW9</accession>
<proteinExistence type="predicted"/>